<reference evidence="10" key="1">
    <citation type="submission" date="2020-11" db="EMBL/GenBank/DDBJ databases">
        <authorList>
            <person name="Tran Van P."/>
        </authorList>
    </citation>
    <scope>NUCLEOTIDE SEQUENCE</scope>
</reference>
<comment type="similarity">
    <text evidence="6">Belongs to the TMEM104 family.</text>
</comment>
<evidence type="ECO:0000256" key="1">
    <source>
        <dbReference type="ARBA" id="ARBA00004141"/>
    </source>
</evidence>
<feature type="transmembrane region" description="Helical" evidence="8">
    <location>
        <begin position="408"/>
        <end position="429"/>
    </location>
</feature>
<evidence type="ECO:0000256" key="4">
    <source>
        <dbReference type="ARBA" id="ARBA00023136"/>
    </source>
</evidence>
<evidence type="ECO:0000256" key="3">
    <source>
        <dbReference type="ARBA" id="ARBA00022989"/>
    </source>
</evidence>
<feature type="region of interest" description="Disordered" evidence="7">
    <location>
        <begin position="1"/>
        <end position="41"/>
    </location>
</feature>
<dbReference type="GO" id="GO:0016020">
    <property type="term" value="C:membrane"/>
    <property type="evidence" value="ECO:0007669"/>
    <property type="project" value="UniProtKB-SubCell"/>
</dbReference>
<dbReference type="InterPro" id="IPR013057">
    <property type="entry name" value="AA_transpt_TM"/>
</dbReference>
<keyword evidence="2 8" id="KW-0812">Transmembrane</keyword>
<evidence type="ECO:0000256" key="2">
    <source>
        <dbReference type="ARBA" id="ARBA00022692"/>
    </source>
</evidence>
<dbReference type="Pfam" id="PF01490">
    <property type="entry name" value="Aa_trans"/>
    <property type="match status" value="1"/>
</dbReference>
<evidence type="ECO:0000259" key="9">
    <source>
        <dbReference type="Pfam" id="PF01490"/>
    </source>
</evidence>
<feature type="non-terminal residue" evidence="10">
    <location>
        <position position="1"/>
    </location>
</feature>
<dbReference type="OrthoDB" id="294541at2759"/>
<name>A0A7R8WAV1_9CRUS</name>
<feature type="transmembrane region" description="Helical" evidence="8">
    <location>
        <begin position="355"/>
        <end position="378"/>
    </location>
</feature>
<dbReference type="PANTHER" id="PTHR16189">
    <property type="entry name" value="TRANSMEMBRANE PROTEIN 104-RELATED"/>
    <property type="match status" value="1"/>
</dbReference>
<evidence type="ECO:0000313" key="10">
    <source>
        <dbReference type="EMBL" id="CAD7228211.1"/>
    </source>
</evidence>
<accession>A0A7R8WAV1</accession>
<dbReference type="EMBL" id="OB661434">
    <property type="protein sequence ID" value="CAD7228211.1"/>
    <property type="molecule type" value="Genomic_DNA"/>
</dbReference>
<proteinExistence type="inferred from homology"/>
<comment type="subcellular location">
    <subcellularLocation>
        <location evidence="1">Membrane</location>
        <topology evidence="1">Multi-pass membrane protein</topology>
    </subcellularLocation>
</comment>
<keyword evidence="5" id="KW-0325">Glycoprotein</keyword>
<sequence>KEPSPSVRSDVADSSSSPLLRRTYSPLPHTSSTSNLLDEEDDIDFIRETPPPLSTTAATGVVNPTNITDDGSPPSRLLSLYSIEERVELGRMTSLFFSVWGRFLFYLCLVVYLYGDLAIYGTAVAKSLRDVVPTFLQTIPVTSPSTRMISAGKAFRKSTDEMPIACFCQSCLVLAAFGTMITLACLEIGKHGPQKPPVAQLPALPALFGACVYSFMCHHSLPSLVTPIRDKLRLRVLIFADYVLILCFYALLAFTGIFAFDPLYDLYTLNFQPNRCDPESAPVKFVPLQLFLALFPVFTLSTNFPIISITLSNNLKALFLRETRRYGFFVDRILFALLALIPPVAVSFATESLELLVAITGSFAGVGIQYFVPALLVFCARRRVNLHFPGGATSSPGNPFASPFRHTAWVVFVILWALACVGFVSVNLLTNR</sequence>
<feature type="transmembrane region" description="Helical" evidence="8">
    <location>
        <begin position="236"/>
        <end position="260"/>
    </location>
</feature>
<evidence type="ECO:0000256" key="5">
    <source>
        <dbReference type="ARBA" id="ARBA00023180"/>
    </source>
</evidence>
<feature type="transmembrane region" description="Helical" evidence="8">
    <location>
        <begin position="95"/>
        <end position="114"/>
    </location>
</feature>
<evidence type="ECO:0000256" key="7">
    <source>
        <dbReference type="SAM" id="MobiDB-lite"/>
    </source>
</evidence>
<organism evidence="10">
    <name type="scientific">Cyprideis torosa</name>
    <dbReference type="NCBI Taxonomy" id="163714"/>
    <lineage>
        <taxon>Eukaryota</taxon>
        <taxon>Metazoa</taxon>
        <taxon>Ecdysozoa</taxon>
        <taxon>Arthropoda</taxon>
        <taxon>Crustacea</taxon>
        <taxon>Oligostraca</taxon>
        <taxon>Ostracoda</taxon>
        <taxon>Podocopa</taxon>
        <taxon>Podocopida</taxon>
        <taxon>Cytherocopina</taxon>
        <taxon>Cytheroidea</taxon>
        <taxon>Cytherideidae</taxon>
        <taxon>Cyprideis</taxon>
    </lineage>
</organism>
<feature type="compositionally biased region" description="Low complexity" evidence="7">
    <location>
        <begin position="1"/>
        <end position="18"/>
    </location>
</feature>
<evidence type="ECO:0000256" key="6">
    <source>
        <dbReference type="ARBA" id="ARBA00038166"/>
    </source>
</evidence>
<feature type="transmembrane region" description="Helical" evidence="8">
    <location>
        <begin position="290"/>
        <end position="311"/>
    </location>
</feature>
<feature type="transmembrane region" description="Helical" evidence="8">
    <location>
        <begin position="332"/>
        <end position="349"/>
    </location>
</feature>
<keyword evidence="4 8" id="KW-0472">Membrane</keyword>
<dbReference type="AlphaFoldDB" id="A0A7R8WAV1"/>
<dbReference type="PANTHER" id="PTHR16189:SF0">
    <property type="entry name" value="TRANSMEMBRANE PROTEIN 104"/>
    <property type="match status" value="1"/>
</dbReference>
<protein>
    <recommendedName>
        <fullName evidence="9">Amino acid transporter transmembrane domain-containing protein</fullName>
    </recommendedName>
</protein>
<keyword evidence="3 8" id="KW-1133">Transmembrane helix</keyword>
<evidence type="ECO:0000256" key="8">
    <source>
        <dbReference type="SAM" id="Phobius"/>
    </source>
</evidence>
<feature type="transmembrane region" description="Helical" evidence="8">
    <location>
        <begin position="162"/>
        <end position="186"/>
    </location>
</feature>
<gene>
    <name evidence="10" type="ORF">CTOB1V02_LOCUS6100</name>
</gene>
<feature type="domain" description="Amino acid transporter transmembrane" evidence="9">
    <location>
        <begin position="97"/>
        <end position="380"/>
    </location>
</feature>